<dbReference type="InterPro" id="IPR021163">
    <property type="entry name" value="Ferredox_Rdtase_adrenod"/>
</dbReference>
<proteinExistence type="inferred from homology"/>
<dbReference type="InterPro" id="IPR023753">
    <property type="entry name" value="FAD/NAD-binding_dom"/>
</dbReference>
<feature type="binding site" evidence="10">
    <location>
        <position position="210"/>
    </location>
    <ligand>
        <name>NADP(+)</name>
        <dbReference type="ChEBI" id="CHEBI:58349"/>
    </ligand>
</feature>
<evidence type="ECO:0000256" key="1">
    <source>
        <dbReference type="ARBA" id="ARBA00001974"/>
    </source>
</evidence>
<dbReference type="InterPro" id="IPR055275">
    <property type="entry name" value="Ferredox_Rdtase"/>
</dbReference>
<dbReference type="Pfam" id="PF07992">
    <property type="entry name" value="Pyr_redox_2"/>
    <property type="match status" value="1"/>
</dbReference>
<feature type="binding site" evidence="9">
    <location>
        <position position="84"/>
    </location>
    <ligand>
        <name>FAD</name>
        <dbReference type="ChEBI" id="CHEBI:57692"/>
    </ligand>
</feature>
<dbReference type="PANTHER" id="PTHR48467">
    <property type="entry name" value="GLUTAMATE SYNTHASE 1 [NADH], CHLOROPLASTIC-LIKE"/>
    <property type="match status" value="1"/>
</dbReference>
<comment type="cofactor">
    <cofactor evidence="1 9">
        <name>FAD</name>
        <dbReference type="ChEBI" id="CHEBI:57692"/>
    </cofactor>
</comment>
<dbReference type="Gene3D" id="3.50.50.60">
    <property type="entry name" value="FAD/NAD(P)-binding domain"/>
    <property type="match status" value="1"/>
</dbReference>
<evidence type="ECO:0000313" key="12">
    <source>
        <dbReference type="EMBL" id="RZS63456.1"/>
    </source>
</evidence>
<evidence type="ECO:0000256" key="10">
    <source>
        <dbReference type="PIRSR" id="PIRSR000362-2"/>
    </source>
</evidence>
<feature type="binding site" evidence="9">
    <location>
        <position position="365"/>
    </location>
    <ligand>
        <name>FAD</name>
        <dbReference type="ChEBI" id="CHEBI:57692"/>
    </ligand>
</feature>
<organism evidence="12 13">
    <name type="scientific">Agromyces ramosus</name>
    <dbReference type="NCBI Taxonomy" id="33879"/>
    <lineage>
        <taxon>Bacteria</taxon>
        <taxon>Bacillati</taxon>
        <taxon>Actinomycetota</taxon>
        <taxon>Actinomycetes</taxon>
        <taxon>Micrococcales</taxon>
        <taxon>Microbacteriaceae</taxon>
        <taxon>Agromyces</taxon>
    </lineage>
</organism>
<dbReference type="EC" id="1.18.1.2" evidence="3"/>
<keyword evidence="6 10" id="KW-0521">NADP</keyword>
<evidence type="ECO:0000313" key="13">
    <source>
        <dbReference type="Proteomes" id="UP000293289"/>
    </source>
</evidence>
<dbReference type="Gene3D" id="3.40.50.720">
    <property type="entry name" value="NAD(P)-binding Rossmann-like Domain"/>
    <property type="match status" value="1"/>
</dbReference>
<evidence type="ECO:0000256" key="3">
    <source>
        <dbReference type="ARBA" id="ARBA00013223"/>
    </source>
</evidence>
<comment type="caution">
    <text evidence="12">The sequence shown here is derived from an EMBL/GenBank/DDBJ whole genome shotgun (WGS) entry which is preliminary data.</text>
</comment>
<dbReference type="SUPFAM" id="SSF51971">
    <property type="entry name" value="Nucleotide-binding domain"/>
    <property type="match status" value="2"/>
</dbReference>
<evidence type="ECO:0000256" key="9">
    <source>
        <dbReference type="PIRSR" id="PIRSR000362-1"/>
    </source>
</evidence>
<comment type="similarity">
    <text evidence="2">Belongs to the ferredoxin--NADP reductase type 1 family.</text>
</comment>
<dbReference type="PRINTS" id="PR00419">
    <property type="entry name" value="ADXRDTASE"/>
</dbReference>
<reference evidence="12 13" key="1">
    <citation type="submission" date="2019-02" db="EMBL/GenBank/DDBJ databases">
        <title>Genomic Encyclopedia of Type Strains, Phase IV (KMG-IV): sequencing the most valuable type-strain genomes for metagenomic binning, comparative biology and taxonomic classification.</title>
        <authorList>
            <person name="Goeker M."/>
        </authorList>
    </citation>
    <scope>NUCLEOTIDE SEQUENCE [LARGE SCALE GENOMIC DNA]</scope>
    <source>
        <strain evidence="12 13">DSM 43045</strain>
    </source>
</reference>
<evidence type="ECO:0000256" key="7">
    <source>
        <dbReference type="ARBA" id="ARBA00023002"/>
    </source>
</evidence>
<dbReference type="PANTHER" id="PTHR48467:SF1">
    <property type="entry name" value="GLUTAMATE SYNTHASE 1 [NADH], CHLOROPLASTIC-LIKE"/>
    <property type="match status" value="1"/>
</dbReference>
<dbReference type="GO" id="GO:0004324">
    <property type="term" value="F:ferredoxin-NADP+ reductase activity"/>
    <property type="evidence" value="ECO:0007669"/>
    <property type="project" value="UniProtKB-EC"/>
</dbReference>
<feature type="binding site" evidence="9">
    <location>
        <position position="48"/>
    </location>
    <ligand>
        <name>FAD</name>
        <dbReference type="ChEBI" id="CHEBI:57692"/>
    </ligand>
</feature>
<dbReference type="Proteomes" id="UP000293289">
    <property type="component" value="Unassembled WGS sequence"/>
</dbReference>
<dbReference type="InterPro" id="IPR036188">
    <property type="entry name" value="FAD/NAD-bd_sf"/>
</dbReference>
<comment type="catalytic activity">
    <reaction evidence="8">
        <text>2 reduced [2Fe-2S]-[ferredoxin] + NADP(+) + H(+) = 2 oxidized [2Fe-2S]-[ferredoxin] + NADPH</text>
        <dbReference type="Rhea" id="RHEA:20125"/>
        <dbReference type="Rhea" id="RHEA-COMP:10000"/>
        <dbReference type="Rhea" id="RHEA-COMP:10001"/>
        <dbReference type="ChEBI" id="CHEBI:15378"/>
        <dbReference type="ChEBI" id="CHEBI:33737"/>
        <dbReference type="ChEBI" id="CHEBI:33738"/>
        <dbReference type="ChEBI" id="CHEBI:57783"/>
        <dbReference type="ChEBI" id="CHEBI:58349"/>
        <dbReference type="EC" id="1.18.1.2"/>
    </reaction>
</comment>
<evidence type="ECO:0000256" key="2">
    <source>
        <dbReference type="ARBA" id="ARBA00008312"/>
    </source>
</evidence>
<feature type="binding site" evidence="9">
    <location>
        <position position="15"/>
    </location>
    <ligand>
        <name>FAD</name>
        <dbReference type="ChEBI" id="CHEBI:57692"/>
    </ligand>
</feature>
<accession>A0A4Q7M645</accession>
<keyword evidence="13" id="KW-1185">Reference proteome</keyword>
<evidence type="ECO:0000256" key="5">
    <source>
        <dbReference type="ARBA" id="ARBA00022827"/>
    </source>
</evidence>
<feature type="domain" description="FAD/NAD(P)-binding" evidence="11">
    <location>
        <begin position="6"/>
        <end position="170"/>
    </location>
</feature>
<dbReference type="AlphaFoldDB" id="A0A4Q7M645"/>
<dbReference type="OrthoDB" id="289202at2"/>
<name>A0A4Q7M645_9MICO</name>
<feature type="binding site" evidence="10">
    <location>
        <begin position="198"/>
        <end position="199"/>
    </location>
    <ligand>
        <name>NADP(+)</name>
        <dbReference type="ChEBI" id="CHEBI:58349"/>
    </ligand>
</feature>
<evidence type="ECO:0000256" key="8">
    <source>
        <dbReference type="ARBA" id="ARBA00047776"/>
    </source>
</evidence>
<feature type="binding site" evidence="10">
    <location>
        <position position="372"/>
    </location>
    <ligand>
        <name>NADP(+)</name>
        <dbReference type="ChEBI" id="CHEBI:58349"/>
    </ligand>
</feature>
<feature type="binding site" evidence="10">
    <location>
        <begin position="154"/>
        <end position="157"/>
    </location>
    <ligand>
        <name>NADP(+)</name>
        <dbReference type="ChEBI" id="CHEBI:58349"/>
    </ligand>
</feature>
<dbReference type="EMBL" id="SGWY01000004">
    <property type="protein sequence ID" value="RZS63456.1"/>
    <property type="molecule type" value="Genomic_DNA"/>
</dbReference>
<feature type="binding site" evidence="9">
    <location>
        <position position="40"/>
    </location>
    <ligand>
        <name>FAD</name>
        <dbReference type="ChEBI" id="CHEBI:57692"/>
    </ligand>
</feature>
<dbReference type="PIRSF" id="PIRSF000362">
    <property type="entry name" value="FNR"/>
    <property type="match status" value="1"/>
</dbReference>
<gene>
    <name evidence="12" type="ORF">EV187_3361</name>
</gene>
<feature type="binding site" evidence="9">
    <location>
        <begin position="372"/>
        <end position="374"/>
    </location>
    <ligand>
        <name>FAD</name>
        <dbReference type="ChEBI" id="CHEBI:57692"/>
    </ligand>
</feature>
<evidence type="ECO:0000256" key="6">
    <source>
        <dbReference type="ARBA" id="ARBA00022857"/>
    </source>
</evidence>
<protein>
    <recommendedName>
        <fullName evidence="3">ferredoxin--NADP(+) reductase</fullName>
        <ecNumber evidence="3">1.18.1.2</ecNumber>
    </recommendedName>
</protein>
<keyword evidence="5 9" id="KW-0274">FAD</keyword>
<keyword evidence="7" id="KW-0560">Oxidoreductase</keyword>
<keyword evidence="4" id="KW-0285">Flavoprotein</keyword>
<evidence type="ECO:0000256" key="4">
    <source>
        <dbReference type="ARBA" id="ARBA00022630"/>
    </source>
</evidence>
<dbReference type="RefSeq" id="WP_130354218.1">
    <property type="nucleotide sequence ID" value="NZ_SGWY01000004.1"/>
</dbReference>
<evidence type="ECO:0000259" key="11">
    <source>
        <dbReference type="Pfam" id="PF07992"/>
    </source>
</evidence>
<sequence>MTRPLRVAIVGAGPAGIYAGNILNRQLTEAGGEVAIDLFESLPAPYGLIRYGVAPDHPRIKGIVNSLHEMLDAGTIRLIGNVEVGRDVTVDELRERYDAVVFATGALRDAPLDIPGIDLAGSYGAADLVAWYDGHPDVPREWPLEAEQIAVIGNGNVALDVARVLAKHPKDLLSTDIPANVVAGLEASPVTDVHVFGRRGPTHVKFTPIELRELGEVPDVDVIVYDDDFERAAGDPHADQLLASNNQVKVMTRTLNGWRKPADWEPTASRRLHLHFLHAPVEVLGDGRVEGVRFERTRPVGDGSVVGTGEFVDVPVQAVYRAVGYASSPLPGVPFDERAAVIPNGGGRVTDATGAPLPGVYATGWIKRGPVGLIGHTKGDALETITNLLADASAGALPAPVVSAGPDGDEVLELLEARGIRFTTWAGWLELDAHERGLGEAWEPVDAAHADIVRERVKVVPRDEQVEISRAGALVGS</sequence>